<dbReference type="SUPFAM" id="SSF50939">
    <property type="entry name" value="Sialidases"/>
    <property type="match status" value="1"/>
</dbReference>
<feature type="domain" description="Sialidase" evidence="2">
    <location>
        <begin position="94"/>
        <end position="442"/>
    </location>
</feature>
<dbReference type="Gene3D" id="2.120.10.10">
    <property type="match status" value="1"/>
</dbReference>
<evidence type="ECO:0000259" key="2">
    <source>
        <dbReference type="Pfam" id="PF13859"/>
    </source>
</evidence>
<dbReference type="Proteomes" id="UP000007350">
    <property type="component" value="Unassembled WGS sequence"/>
</dbReference>
<comment type="caution">
    <text evidence="3">The sequence shown here is derived from an EMBL/GenBank/DDBJ whole genome shotgun (WGS) entry which is preliminary data.</text>
</comment>
<dbReference type="CDD" id="cd15482">
    <property type="entry name" value="Sialidase_non-viral"/>
    <property type="match status" value="1"/>
</dbReference>
<keyword evidence="4" id="KW-1185">Reference proteome</keyword>
<gene>
    <name evidence="3" type="ORF">MOQ_002214</name>
</gene>
<dbReference type="PRINTS" id="PR01803">
    <property type="entry name" value="TCSIALIDASE"/>
</dbReference>
<proteinExistence type="predicted"/>
<feature type="compositionally biased region" description="Basic residues" evidence="1">
    <location>
        <begin position="10"/>
        <end position="19"/>
    </location>
</feature>
<name>K2NRN1_TRYCR</name>
<sequence length="462" mass="49875">MLPRVAAVKAPRKHNRRRVTGSGGRRREGRESERQRPNMSRHVFHSAVLLLLIAMMCCGSEAAAAEENSDSMAGPKFAWRDINEKDESVESLGVPGLLKVGTDVFAVAEAQCKKDGSNIFTGVASMLLTTTTDNKPEEVLNDAKKHTQVLEKTGSQVTKTDVSRPTTVVNGSDIYMLAGNYSQTAATNPKEEGGAVVSGLLLVKGEVRGSGESKKIHWKATDDVPRKSFGEQDSLMQLVGGGGSGVKMEDGTLVFPVEGTKKKGESENNGKTVSLLMYTSDDSGWKLSKGMSDGGCSDPSVVEWEKDKLMMMTACDGGCRRVYEIGDKGESWTEALGTLSRVWGNKHKGNEKGVGSGFITATVGGDQKKVMLVTLPVYSKEKEDKEKEKSELHLWLTDNTHIVDIGPVSEKGEDDVTASSLLYESGEGEDNNNEDKLIALYEKKKKKGDGGINTRSLVCASD</sequence>
<dbReference type="OrthoDB" id="252730at2759"/>
<feature type="region of interest" description="Disordered" evidence="1">
    <location>
        <begin position="406"/>
        <end position="434"/>
    </location>
</feature>
<reference evidence="3 4" key="1">
    <citation type="journal article" date="2012" name="BMC Genomics">
        <title>Comparative genomic analysis of human infective Trypanosoma cruzi lineages with the bat-restricted subspecies T. cruzi marinkellei.</title>
        <authorList>
            <person name="Franzen O."/>
            <person name="Talavera-Lopez C."/>
            <person name="Ochaya S."/>
            <person name="Butler C.E."/>
            <person name="Messenger L.A."/>
            <person name="Lewis M.D."/>
            <person name="Llewellyn M.S."/>
            <person name="Marinkelle C.J."/>
            <person name="Tyler K.M."/>
            <person name="Miles M.A."/>
            <person name="Andersson B."/>
        </authorList>
    </citation>
    <scope>NUCLEOTIDE SEQUENCE [LARGE SCALE GENOMIC DNA]</scope>
    <source>
        <strain evidence="3 4">B7</strain>
    </source>
</reference>
<dbReference type="InterPro" id="IPR008377">
    <property type="entry name" value="Sialidase_trypan"/>
</dbReference>
<feature type="region of interest" description="Disordered" evidence="1">
    <location>
        <begin position="1"/>
        <end position="39"/>
    </location>
</feature>
<evidence type="ECO:0000256" key="1">
    <source>
        <dbReference type="SAM" id="MobiDB-lite"/>
    </source>
</evidence>
<dbReference type="AlphaFoldDB" id="K2NRN1"/>
<feature type="compositionally biased region" description="Basic and acidic residues" evidence="1">
    <location>
        <begin position="25"/>
        <end position="36"/>
    </location>
</feature>
<evidence type="ECO:0000313" key="3">
    <source>
        <dbReference type="EMBL" id="EKF37591.1"/>
    </source>
</evidence>
<organism evidence="3 4">
    <name type="scientific">Trypanosoma cruzi marinkellei</name>
    <dbReference type="NCBI Taxonomy" id="85056"/>
    <lineage>
        <taxon>Eukaryota</taxon>
        <taxon>Discoba</taxon>
        <taxon>Euglenozoa</taxon>
        <taxon>Kinetoplastea</taxon>
        <taxon>Metakinetoplastina</taxon>
        <taxon>Trypanosomatida</taxon>
        <taxon>Trypanosomatidae</taxon>
        <taxon>Trypanosoma</taxon>
        <taxon>Schizotrypanum</taxon>
    </lineage>
</organism>
<accession>K2NRN1</accession>
<evidence type="ECO:0000313" key="4">
    <source>
        <dbReference type="Proteomes" id="UP000007350"/>
    </source>
</evidence>
<dbReference type="InterPro" id="IPR011040">
    <property type="entry name" value="Sialidase"/>
</dbReference>
<protein>
    <submittedName>
        <fullName evidence="3">Trans-sialidase, putative</fullName>
    </submittedName>
</protein>
<dbReference type="Pfam" id="PF13859">
    <property type="entry name" value="BNR_3"/>
    <property type="match status" value="1"/>
</dbReference>
<dbReference type="InterPro" id="IPR036278">
    <property type="entry name" value="Sialidase_sf"/>
</dbReference>
<dbReference type="EMBL" id="AHKC01008828">
    <property type="protein sequence ID" value="EKF37591.1"/>
    <property type="molecule type" value="Genomic_DNA"/>
</dbReference>
<dbReference type="GO" id="GO:0004308">
    <property type="term" value="F:exo-alpha-sialidase activity"/>
    <property type="evidence" value="ECO:0007669"/>
    <property type="project" value="InterPro"/>
</dbReference>